<evidence type="ECO:0000256" key="1">
    <source>
        <dbReference type="SAM" id="SignalP"/>
    </source>
</evidence>
<dbReference type="Pfam" id="PF12543">
    <property type="entry name" value="DUF3738"/>
    <property type="match status" value="1"/>
</dbReference>
<dbReference type="InterPro" id="IPR017801">
    <property type="entry name" value="DUF3738"/>
</dbReference>
<sequence>MRSKLSIFAASLAFCLQATFGQSAEVPPTFEVATIKLNNPDMKVPGMTQGVAPSERRVFARDSLVSLVRWAYGLQKNEQVQAHERWMADERFELDARVGEPTASSMASLSQEERLAKLRLMMRTLLHERFGLEVRQQEQEQRVIALMVTKGGLKLKSPGEMGEHTLRGIWSSPGRADATNATMKDLADLLVNLPEADGLPVVDRTGFQGEFAMSLRYVPVSVQSEGPTLFTALEEQLGVKLVRARDVVGTVVIDAAHRPSEN</sequence>
<keyword evidence="1" id="KW-0732">Signal</keyword>
<dbReference type="Proteomes" id="UP000321820">
    <property type="component" value="Chromosome"/>
</dbReference>
<protein>
    <submittedName>
        <fullName evidence="2">TIGR03435 family protein</fullName>
    </submittedName>
</protein>
<feature type="chain" id="PRO_5023034314" evidence="1">
    <location>
        <begin position="25"/>
        <end position="262"/>
    </location>
</feature>
<feature type="signal peptide" evidence="1">
    <location>
        <begin position="1"/>
        <end position="24"/>
    </location>
</feature>
<accession>A0A5B9EF74</accession>
<dbReference type="OrthoDB" id="118222at2"/>
<gene>
    <name evidence="2" type="ORF">FTW19_23575</name>
</gene>
<dbReference type="NCBIfam" id="TIGR03435">
    <property type="entry name" value="Soli_TIGR03435"/>
    <property type="match status" value="1"/>
</dbReference>
<dbReference type="RefSeq" id="WP_147650009.1">
    <property type="nucleotide sequence ID" value="NZ_CP042806.1"/>
</dbReference>
<dbReference type="EMBL" id="CP042806">
    <property type="protein sequence ID" value="QEE30712.1"/>
    <property type="molecule type" value="Genomic_DNA"/>
</dbReference>
<dbReference type="AlphaFoldDB" id="A0A5B9EF74"/>
<name>A0A5B9EF74_9BACT</name>
<organism evidence="2 3">
    <name type="scientific">Terriglobus albidus</name>
    <dbReference type="NCBI Taxonomy" id="1592106"/>
    <lineage>
        <taxon>Bacteria</taxon>
        <taxon>Pseudomonadati</taxon>
        <taxon>Acidobacteriota</taxon>
        <taxon>Terriglobia</taxon>
        <taxon>Terriglobales</taxon>
        <taxon>Acidobacteriaceae</taxon>
        <taxon>Terriglobus</taxon>
    </lineage>
</organism>
<dbReference type="KEGG" id="talb:FTW19_23575"/>
<evidence type="ECO:0000313" key="2">
    <source>
        <dbReference type="EMBL" id="QEE30712.1"/>
    </source>
</evidence>
<keyword evidence="3" id="KW-1185">Reference proteome</keyword>
<evidence type="ECO:0000313" key="3">
    <source>
        <dbReference type="Proteomes" id="UP000321820"/>
    </source>
</evidence>
<reference evidence="2 3" key="1">
    <citation type="submission" date="2019-08" db="EMBL/GenBank/DDBJ databases">
        <title>Complete genome sequence of Terriglobus albidus strain ORNL.</title>
        <authorList>
            <person name="Podar M."/>
        </authorList>
    </citation>
    <scope>NUCLEOTIDE SEQUENCE [LARGE SCALE GENOMIC DNA]</scope>
    <source>
        <strain evidence="2 3">ORNL</strain>
    </source>
</reference>
<proteinExistence type="predicted"/>